<dbReference type="Proteomes" id="UP000324021">
    <property type="component" value="Unassembled WGS sequence"/>
</dbReference>
<accession>A0A1H9YPL3</accession>
<evidence type="ECO:0000313" key="5">
    <source>
        <dbReference type="Proteomes" id="UP000324021"/>
    </source>
</evidence>
<evidence type="ECO:0000313" key="4">
    <source>
        <dbReference type="Proteomes" id="UP000199320"/>
    </source>
</evidence>
<name>A0A1H9YPL3_9EURY</name>
<dbReference type="Pfam" id="PF24352">
    <property type="entry name" value="DUF7512"/>
    <property type="match status" value="1"/>
</dbReference>
<protein>
    <submittedName>
        <fullName evidence="3">Uncharacterized protein</fullName>
    </submittedName>
</protein>
<organism evidence="3 4">
    <name type="scientific">Natrinema hispanicum</name>
    <dbReference type="NCBI Taxonomy" id="392421"/>
    <lineage>
        <taxon>Archaea</taxon>
        <taxon>Methanobacteriati</taxon>
        <taxon>Methanobacteriota</taxon>
        <taxon>Stenosarchaea group</taxon>
        <taxon>Halobacteria</taxon>
        <taxon>Halobacteriales</taxon>
        <taxon>Natrialbaceae</taxon>
        <taxon>Natrinema</taxon>
    </lineage>
</organism>
<reference evidence="4 5" key="1">
    <citation type="submission" date="2016-10" db="EMBL/GenBank/DDBJ databases">
        <authorList>
            <person name="Varghese N."/>
            <person name="Submissions S."/>
        </authorList>
    </citation>
    <scope>NUCLEOTIDE SEQUENCE [LARGE SCALE GENOMIC DNA]</scope>
    <source>
        <strain evidence="2 5">CDM_1</strain>
        <strain evidence="4">CDM_6</strain>
    </source>
</reference>
<evidence type="ECO:0000313" key="3">
    <source>
        <dbReference type="EMBL" id="SES71077.1"/>
    </source>
</evidence>
<dbReference type="InterPro" id="IPR055934">
    <property type="entry name" value="DUF7512"/>
</dbReference>
<dbReference type="AlphaFoldDB" id="A0A1H9YPL3"/>
<gene>
    <name evidence="3" type="ORF">SAMN04488694_101197</name>
    <name evidence="2" type="ORF">SAMN05192552_1002167</name>
</gene>
<evidence type="ECO:0000256" key="1">
    <source>
        <dbReference type="SAM" id="Phobius"/>
    </source>
</evidence>
<keyword evidence="1" id="KW-0472">Membrane</keyword>
<proteinExistence type="predicted"/>
<keyword evidence="1" id="KW-1133">Transmembrane helix</keyword>
<dbReference type="EMBL" id="FOIC01000001">
    <property type="protein sequence ID" value="SES71077.1"/>
    <property type="molecule type" value="Genomic_DNA"/>
</dbReference>
<keyword evidence="1" id="KW-0812">Transmembrane</keyword>
<dbReference type="RefSeq" id="WP_175542114.1">
    <property type="nucleotide sequence ID" value="NZ_FMZP01000002.1"/>
</dbReference>
<dbReference type="Proteomes" id="UP000199320">
    <property type="component" value="Unassembled WGS sequence"/>
</dbReference>
<evidence type="ECO:0000313" key="2">
    <source>
        <dbReference type="EMBL" id="SDC22685.1"/>
    </source>
</evidence>
<sequence>MFGIESLSGNAQAVALVGVVLLEAMILYVGYGGLEQVFGDYVVDLLRGE</sequence>
<dbReference type="STRING" id="392421.SAMN04488694_101197"/>
<dbReference type="EMBL" id="FMZP01000002">
    <property type="protein sequence ID" value="SDC22685.1"/>
    <property type="molecule type" value="Genomic_DNA"/>
</dbReference>
<feature type="transmembrane region" description="Helical" evidence="1">
    <location>
        <begin position="12"/>
        <end position="31"/>
    </location>
</feature>
<keyword evidence="4" id="KW-1185">Reference proteome</keyword>
<reference evidence="3" key="2">
    <citation type="submission" date="2016-10" db="EMBL/GenBank/DDBJ databases">
        <authorList>
            <person name="de Groot N.N."/>
        </authorList>
    </citation>
    <scope>NUCLEOTIDE SEQUENCE [LARGE SCALE GENOMIC DNA]</scope>
    <source>
        <strain evidence="3">CDM_6</strain>
    </source>
</reference>